<feature type="transmembrane region" description="Helical" evidence="1">
    <location>
        <begin position="151"/>
        <end position="172"/>
    </location>
</feature>
<feature type="transmembrane region" description="Helical" evidence="1">
    <location>
        <begin position="6"/>
        <end position="29"/>
    </location>
</feature>
<dbReference type="Gene3D" id="3.30.565.10">
    <property type="entry name" value="Histidine kinase-like ATPase, C-terminal domain"/>
    <property type="match status" value="1"/>
</dbReference>
<keyword evidence="3" id="KW-0418">Kinase</keyword>
<dbReference type="EC" id="2.7.13.3" evidence="3"/>
<keyword evidence="4" id="KW-1185">Reference proteome</keyword>
<dbReference type="GO" id="GO:0004673">
    <property type="term" value="F:protein histidine kinase activity"/>
    <property type="evidence" value="ECO:0007669"/>
    <property type="project" value="UniProtKB-EC"/>
</dbReference>
<keyword evidence="1" id="KW-0472">Membrane</keyword>
<evidence type="ECO:0000259" key="2">
    <source>
        <dbReference type="Pfam" id="PF14501"/>
    </source>
</evidence>
<feature type="transmembrane region" description="Helical" evidence="1">
    <location>
        <begin position="65"/>
        <end position="82"/>
    </location>
</feature>
<reference evidence="4" key="1">
    <citation type="journal article" date="2019" name="Int. J. Syst. Evol. Microbiol.">
        <title>The Global Catalogue of Microorganisms (GCM) 10K type strain sequencing project: providing services to taxonomists for standard genome sequencing and annotation.</title>
        <authorList>
            <consortium name="The Broad Institute Genomics Platform"/>
            <consortium name="The Broad Institute Genome Sequencing Center for Infectious Disease"/>
            <person name="Wu L."/>
            <person name="Ma J."/>
        </authorList>
    </citation>
    <scope>NUCLEOTIDE SEQUENCE [LARGE SCALE GENOMIC DNA]</scope>
    <source>
        <strain evidence="4">CCM 8896</strain>
    </source>
</reference>
<dbReference type="Pfam" id="PF14501">
    <property type="entry name" value="HATPase_c_5"/>
    <property type="match status" value="1"/>
</dbReference>
<dbReference type="PANTHER" id="PTHR40448">
    <property type="entry name" value="TWO-COMPONENT SENSOR HISTIDINE KINASE"/>
    <property type="match status" value="1"/>
</dbReference>
<keyword evidence="1" id="KW-1133">Transmembrane helix</keyword>
<dbReference type="RefSeq" id="WP_125715621.1">
    <property type="nucleotide sequence ID" value="NZ_JBHTOP010000029.1"/>
</dbReference>
<feature type="domain" description="Sensor histidine kinase NatK-like C-terminal" evidence="2">
    <location>
        <begin position="311"/>
        <end position="414"/>
    </location>
</feature>
<dbReference type="EMBL" id="JBHTOP010000029">
    <property type="protein sequence ID" value="MFD1673101.1"/>
    <property type="molecule type" value="Genomic_DNA"/>
</dbReference>
<dbReference type="InterPro" id="IPR032834">
    <property type="entry name" value="NatK-like_C"/>
</dbReference>
<accession>A0ABW4JBW5</accession>
<feature type="transmembrane region" description="Helical" evidence="1">
    <location>
        <begin position="178"/>
        <end position="198"/>
    </location>
</feature>
<keyword evidence="1" id="KW-0812">Transmembrane</keyword>
<comment type="caution">
    <text evidence="3">The sequence shown here is derived from an EMBL/GenBank/DDBJ whole genome shotgun (WGS) entry which is preliminary data.</text>
</comment>
<sequence length="426" mass="48972">MKELFILILAIFLGALQGWYVAFYLSSFLELKIKKVSFYALCILLILFTKISINRQNLRFDLTYIFFIVVAGLITFCFYGTVTKKMYHYAYVIFLFLFQNSLLVATQSDPSNIVFLQFILSYISITVLSLIIIFFLHYFKSTNEIGLATKEYIMLSITPLLSIGTLMYPFHFSQFESIGVSIGLLIVNIMNIFLYNYLTEKTYLLQQQTLSGMQNQHYDEMLRKQSEFRILKHDLKNLLLSINFQLAQGNVDTAQKLLENITLTATSSFQTYTGCWPIDTVLSSKINEMNTGNILYSLDLKIPADLDFKHNAVDICAILGNILDNAIEECDRINSPTKEIKVSIHYHDDKIIMKVTNPARINNLNISSKLIRSAKRKGRYGLGINSIRERVQKLEGYSDFSWNENEFRVLIIIPVGQSIAQQTTFS</sequence>
<dbReference type="Proteomes" id="UP001597267">
    <property type="component" value="Unassembled WGS sequence"/>
</dbReference>
<evidence type="ECO:0000313" key="3">
    <source>
        <dbReference type="EMBL" id="MFD1673101.1"/>
    </source>
</evidence>
<dbReference type="InterPro" id="IPR036890">
    <property type="entry name" value="HATPase_C_sf"/>
</dbReference>
<evidence type="ECO:0000313" key="4">
    <source>
        <dbReference type="Proteomes" id="UP001597267"/>
    </source>
</evidence>
<name>A0ABW4JBW5_9LACO</name>
<keyword evidence="3" id="KW-0808">Transferase</keyword>
<proteinExistence type="predicted"/>
<organism evidence="3 4">
    <name type="scientific">Agrilactobacillus yilanensis</name>
    <dbReference type="NCBI Taxonomy" id="2485997"/>
    <lineage>
        <taxon>Bacteria</taxon>
        <taxon>Bacillati</taxon>
        <taxon>Bacillota</taxon>
        <taxon>Bacilli</taxon>
        <taxon>Lactobacillales</taxon>
        <taxon>Lactobacillaceae</taxon>
        <taxon>Agrilactobacillus</taxon>
    </lineage>
</organism>
<evidence type="ECO:0000256" key="1">
    <source>
        <dbReference type="SAM" id="Phobius"/>
    </source>
</evidence>
<feature type="transmembrane region" description="Helical" evidence="1">
    <location>
        <begin position="36"/>
        <end position="53"/>
    </location>
</feature>
<dbReference type="SUPFAM" id="SSF55874">
    <property type="entry name" value="ATPase domain of HSP90 chaperone/DNA topoisomerase II/histidine kinase"/>
    <property type="match status" value="1"/>
</dbReference>
<dbReference type="PANTHER" id="PTHR40448:SF1">
    <property type="entry name" value="TWO-COMPONENT SENSOR HISTIDINE KINASE"/>
    <property type="match status" value="1"/>
</dbReference>
<feature type="transmembrane region" description="Helical" evidence="1">
    <location>
        <begin position="89"/>
        <end position="108"/>
    </location>
</feature>
<protein>
    <submittedName>
        <fullName evidence="3">Sensor histidine kinase</fullName>
        <ecNumber evidence="3">2.7.13.3</ecNumber>
    </submittedName>
</protein>
<gene>
    <name evidence="3" type="ORF">ACFQ5M_13660</name>
</gene>
<feature type="transmembrane region" description="Helical" evidence="1">
    <location>
        <begin position="114"/>
        <end position="139"/>
    </location>
</feature>